<evidence type="ECO:0000256" key="2">
    <source>
        <dbReference type="ARBA" id="ARBA00004496"/>
    </source>
</evidence>
<evidence type="ECO:0000256" key="11">
    <source>
        <dbReference type="PIRNR" id="PIRNR007828"/>
    </source>
</evidence>
<dbReference type="Proteomes" id="UP001141434">
    <property type="component" value="Unassembled WGS sequence"/>
</dbReference>
<keyword evidence="15" id="KW-1185">Reference proteome</keyword>
<sequence length="696" mass="78505">MVAPQIFQLSVARAFDGLSPHQKLYAHYMAKAAWSGSRIIFRQVSPEANGIFDFIIALYHSCDGDWEHLASRANLDFQDVQLFLDYAAAFLSNMGNYYGSGDQKFIPDISKAKLARLATCTSPNAAARWDQIQDAMFQIPPLSLGLPAQLTQSTYYPGNEGPSFHEDTALVAEVMNELSVLPENTRLEKRVLSSEEEVFDILQASVREGESVCHTANSSTIRSGKTVRLVNGDHKDELARINAYLEKAFDYVSNSPQHDMIRKLQDSFLTGNLETYKDSQRIWVNDKEPPVETVMGFIEPYRDPLGIRSEFEGIVGIPDPDETRVLKQLSNVAERFVCRLPWVDGESGSKGAFEKEVFEAPDFSSVQSLAYCSSIVFPGINLPNYNDIRQETGYKNIIFSNRMVAESHRARGLHMVDESEQATFKKHRSHAYYIWVVLHEILGHGTGRFLSESEPGNFNFNPDNPPLNPITGEPIKTWYRPGQTWTGVFRDLSTTVDECRAELVGAYLIDDQEILNLFGYTQQGEVKPDDIIYNMYLQLGTDGLRGLENYDPATKKWGQAHSRAHYAILRHLLRDTKDLYTIFCDPQAGKLTVKVDRTRVIQQGKPSLGRMLLKLHVYRCTADSNGCREFYEDLSTVDDDALGWRNIIIAKKDPPVAFSHANTHLDGDTVNIREYEPTAKGIIQSWAERGIDLDVA</sequence>
<dbReference type="GO" id="GO:0046872">
    <property type="term" value="F:metal ion binding"/>
    <property type="evidence" value="ECO:0007669"/>
    <property type="project" value="UniProtKB-KW"/>
</dbReference>
<dbReference type="OrthoDB" id="4365260at2759"/>
<dbReference type="InterPro" id="IPR039461">
    <property type="entry name" value="Peptidase_M49"/>
</dbReference>
<evidence type="ECO:0000256" key="8">
    <source>
        <dbReference type="ARBA" id="ARBA00022801"/>
    </source>
</evidence>
<dbReference type="Pfam" id="PF03571">
    <property type="entry name" value="Peptidase_M49"/>
    <property type="match status" value="1"/>
</dbReference>
<comment type="catalytic activity">
    <reaction evidence="1 11">
        <text>Release of an N-terminal dipeptide from a peptide comprising four or more residues, with broad specificity. Also acts on dipeptidyl 2-naphthylamides.</text>
        <dbReference type="EC" id="3.4.14.4"/>
    </reaction>
</comment>
<dbReference type="Gene3D" id="3.30.540.30">
    <property type="match status" value="3"/>
</dbReference>
<evidence type="ECO:0000256" key="13">
    <source>
        <dbReference type="PIRSR" id="PIRSR007828-2"/>
    </source>
</evidence>
<evidence type="ECO:0000256" key="1">
    <source>
        <dbReference type="ARBA" id="ARBA00001336"/>
    </source>
</evidence>
<comment type="cofactor">
    <cofactor evidence="11 13">
        <name>Zn(2+)</name>
        <dbReference type="ChEBI" id="CHEBI:29105"/>
    </cofactor>
    <text evidence="11 13">Binds 1 zinc ion per subunit.</text>
</comment>
<dbReference type="InterPro" id="IPR005317">
    <property type="entry name" value="Dipeptidyl-peptase3"/>
</dbReference>
<dbReference type="AlphaFoldDB" id="A0A9W9F1R5"/>
<evidence type="ECO:0000256" key="5">
    <source>
        <dbReference type="ARBA" id="ARBA00022490"/>
    </source>
</evidence>
<comment type="similarity">
    <text evidence="3 11">Belongs to the peptidase M49 family.</text>
</comment>
<keyword evidence="6 11" id="KW-0645">Protease</keyword>
<evidence type="ECO:0000256" key="3">
    <source>
        <dbReference type="ARBA" id="ARBA00010200"/>
    </source>
</evidence>
<dbReference type="PANTHER" id="PTHR23422">
    <property type="entry name" value="DIPEPTIDYL PEPTIDASE III-RELATED"/>
    <property type="match status" value="1"/>
</dbReference>
<dbReference type="GO" id="GO:0004177">
    <property type="term" value="F:aminopeptidase activity"/>
    <property type="evidence" value="ECO:0007669"/>
    <property type="project" value="UniProtKB-KW"/>
</dbReference>
<accession>A0A9W9F1R5</accession>
<reference evidence="14" key="2">
    <citation type="journal article" date="2023" name="IMA Fungus">
        <title>Comparative genomic study of the Penicillium genus elucidates a diverse pangenome and 15 lateral gene transfer events.</title>
        <authorList>
            <person name="Petersen C."/>
            <person name="Sorensen T."/>
            <person name="Nielsen M.R."/>
            <person name="Sondergaard T.E."/>
            <person name="Sorensen J.L."/>
            <person name="Fitzpatrick D.A."/>
            <person name="Frisvad J.C."/>
            <person name="Nielsen K.L."/>
        </authorList>
    </citation>
    <scope>NUCLEOTIDE SEQUENCE</scope>
    <source>
        <strain evidence="14">IBT 34128</strain>
    </source>
</reference>
<dbReference type="EMBL" id="JAPMSZ010000009">
    <property type="protein sequence ID" value="KAJ5092022.1"/>
    <property type="molecule type" value="Genomic_DNA"/>
</dbReference>
<keyword evidence="5 11" id="KW-0963">Cytoplasm</keyword>
<comment type="subcellular location">
    <subcellularLocation>
        <location evidence="2">Cytoplasm</location>
    </subcellularLocation>
</comment>
<feature type="binding site" evidence="13">
    <location>
        <position position="498"/>
    </location>
    <ligand>
        <name>Zn(2+)</name>
        <dbReference type="ChEBI" id="CHEBI:29105"/>
        <note>catalytic</note>
    </ligand>
</feature>
<keyword evidence="8 11" id="KW-0378">Hydrolase</keyword>
<evidence type="ECO:0000256" key="6">
    <source>
        <dbReference type="ARBA" id="ARBA00022670"/>
    </source>
</evidence>
<evidence type="ECO:0000256" key="10">
    <source>
        <dbReference type="ARBA" id="ARBA00023049"/>
    </source>
</evidence>
<dbReference type="GO" id="GO:0008239">
    <property type="term" value="F:dipeptidyl-peptidase activity"/>
    <property type="evidence" value="ECO:0007669"/>
    <property type="project" value="UniProtKB-UniRule"/>
</dbReference>
<feature type="active site" evidence="12">
    <location>
        <position position="440"/>
    </location>
</feature>
<evidence type="ECO:0000313" key="14">
    <source>
        <dbReference type="EMBL" id="KAJ5092022.1"/>
    </source>
</evidence>
<dbReference type="RefSeq" id="XP_056510219.1">
    <property type="nucleotide sequence ID" value="XM_056657419.1"/>
</dbReference>
<dbReference type="GO" id="GO:0008235">
    <property type="term" value="F:metalloexopeptidase activity"/>
    <property type="evidence" value="ECO:0007669"/>
    <property type="project" value="InterPro"/>
</dbReference>
<proteinExistence type="inferred from homology"/>
<evidence type="ECO:0000256" key="7">
    <source>
        <dbReference type="ARBA" id="ARBA00022723"/>
    </source>
</evidence>
<feature type="binding site" evidence="13">
    <location>
        <position position="444"/>
    </location>
    <ligand>
        <name>Zn(2+)</name>
        <dbReference type="ChEBI" id="CHEBI:29105"/>
        <note>catalytic</note>
    </ligand>
</feature>
<feature type="binding site" evidence="13">
    <location>
        <position position="439"/>
    </location>
    <ligand>
        <name>Zn(2+)</name>
        <dbReference type="ChEBI" id="CHEBI:29105"/>
        <note>catalytic</note>
    </ligand>
</feature>
<evidence type="ECO:0000256" key="12">
    <source>
        <dbReference type="PIRSR" id="PIRSR007828-1"/>
    </source>
</evidence>
<dbReference type="EC" id="3.4.14.4" evidence="11"/>
<organism evidence="14 15">
    <name type="scientific">Penicillium alfredii</name>
    <dbReference type="NCBI Taxonomy" id="1506179"/>
    <lineage>
        <taxon>Eukaryota</taxon>
        <taxon>Fungi</taxon>
        <taxon>Dikarya</taxon>
        <taxon>Ascomycota</taxon>
        <taxon>Pezizomycotina</taxon>
        <taxon>Eurotiomycetes</taxon>
        <taxon>Eurotiomycetidae</taxon>
        <taxon>Eurotiales</taxon>
        <taxon>Aspergillaceae</taxon>
        <taxon>Penicillium</taxon>
    </lineage>
</organism>
<dbReference type="GO" id="GO:0005737">
    <property type="term" value="C:cytoplasm"/>
    <property type="evidence" value="ECO:0007669"/>
    <property type="project" value="UniProtKB-SubCell"/>
</dbReference>
<keyword evidence="10 11" id="KW-0482">Metalloprotease</keyword>
<keyword evidence="7 11" id="KW-0479">Metal-binding</keyword>
<name>A0A9W9F1R5_9EURO</name>
<comment type="caution">
    <text evidence="14">The sequence shown here is derived from an EMBL/GenBank/DDBJ whole genome shotgun (WGS) entry which is preliminary data.</text>
</comment>
<reference evidence="14" key="1">
    <citation type="submission" date="2022-11" db="EMBL/GenBank/DDBJ databases">
        <authorList>
            <person name="Petersen C."/>
        </authorList>
    </citation>
    <scope>NUCLEOTIDE SEQUENCE</scope>
    <source>
        <strain evidence="14">IBT 34128</strain>
    </source>
</reference>
<evidence type="ECO:0000256" key="4">
    <source>
        <dbReference type="ARBA" id="ARBA00022438"/>
    </source>
</evidence>
<dbReference type="PANTHER" id="PTHR23422:SF11">
    <property type="entry name" value="DIPEPTIDYL PEPTIDASE 3"/>
    <property type="match status" value="1"/>
</dbReference>
<evidence type="ECO:0000313" key="15">
    <source>
        <dbReference type="Proteomes" id="UP001141434"/>
    </source>
</evidence>
<dbReference type="PIRSF" id="PIRSF007828">
    <property type="entry name" value="Dipeptidyl-peptidase_III"/>
    <property type="match status" value="1"/>
</dbReference>
<gene>
    <name evidence="14" type="ORF">NUU61_006892</name>
</gene>
<protein>
    <recommendedName>
        <fullName evidence="11">Dipeptidyl peptidase 3</fullName>
        <ecNumber evidence="11">3.4.14.4</ecNumber>
    </recommendedName>
    <alternativeName>
        <fullName evidence="11">Dipeptidyl aminopeptidase III</fullName>
    </alternativeName>
    <alternativeName>
        <fullName evidence="11">Dipeptidyl peptidase III</fullName>
    </alternativeName>
</protein>
<keyword evidence="9 11" id="KW-0862">Zinc</keyword>
<evidence type="ECO:0000256" key="9">
    <source>
        <dbReference type="ARBA" id="ARBA00022833"/>
    </source>
</evidence>
<dbReference type="GO" id="GO:0006508">
    <property type="term" value="P:proteolysis"/>
    <property type="evidence" value="ECO:0007669"/>
    <property type="project" value="UniProtKB-KW"/>
</dbReference>
<keyword evidence="4 11" id="KW-0031">Aminopeptidase</keyword>
<dbReference type="GeneID" id="81396588"/>